<keyword evidence="3" id="KW-0732">Signal</keyword>
<dbReference type="Proteomes" id="UP001341840">
    <property type="component" value="Unassembled WGS sequence"/>
</dbReference>
<feature type="chain" id="PRO_5045333237" description="Leucine-rich repeat extensin-like protein 3" evidence="3">
    <location>
        <begin position="27"/>
        <end position="178"/>
    </location>
</feature>
<organism evidence="4 5">
    <name type="scientific">Stylosanthes scabra</name>
    <dbReference type="NCBI Taxonomy" id="79078"/>
    <lineage>
        <taxon>Eukaryota</taxon>
        <taxon>Viridiplantae</taxon>
        <taxon>Streptophyta</taxon>
        <taxon>Embryophyta</taxon>
        <taxon>Tracheophyta</taxon>
        <taxon>Spermatophyta</taxon>
        <taxon>Magnoliopsida</taxon>
        <taxon>eudicotyledons</taxon>
        <taxon>Gunneridae</taxon>
        <taxon>Pentapetalae</taxon>
        <taxon>rosids</taxon>
        <taxon>fabids</taxon>
        <taxon>Fabales</taxon>
        <taxon>Fabaceae</taxon>
        <taxon>Papilionoideae</taxon>
        <taxon>50 kb inversion clade</taxon>
        <taxon>dalbergioids sensu lato</taxon>
        <taxon>Dalbergieae</taxon>
        <taxon>Pterocarpus clade</taxon>
        <taxon>Stylosanthes</taxon>
    </lineage>
</organism>
<evidence type="ECO:0008006" key="6">
    <source>
        <dbReference type="Google" id="ProtNLM"/>
    </source>
</evidence>
<feature type="region of interest" description="Disordered" evidence="1">
    <location>
        <begin position="59"/>
        <end position="105"/>
    </location>
</feature>
<dbReference type="EMBL" id="JASCZI010030913">
    <property type="protein sequence ID" value="MED6125321.1"/>
    <property type="molecule type" value="Genomic_DNA"/>
</dbReference>
<keyword evidence="5" id="KW-1185">Reference proteome</keyword>
<gene>
    <name evidence="4" type="ORF">PIB30_067460</name>
</gene>
<accession>A0ABU6RML2</accession>
<evidence type="ECO:0000256" key="2">
    <source>
        <dbReference type="SAM" id="Phobius"/>
    </source>
</evidence>
<keyword evidence="2" id="KW-0472">Membrane</keyword>
<feature type="transmembrane region" description="Helical" evidence="2">
    <location>
        <begin position="159"/>
        <end position="177"/>
    </location>
</feature>
<evidence type="ECO:0000313" key="4">
    <source>
        <dbReference type="EMBL" id="MED6125321.1"/>
    </source>
</evidence>
<reference evidence="4 5" key="1">
    <citation type="journal article" date="2023" name="Plants (Basel)">
        <title>Bridging the Gap: Combining Genomics and Transcriptomics Approaches to Understand Stylosanthes scabra, an Orphan Legume from the Brazilian Caatinga.</title>
        <authorList>
            <person name="Ferreira-Neto J.R.C."/>
            <person name="da Silva M.D."/>
            <person name="Binneck E."/>
            <person name="de Melo N.F."/>
            <person name="da Silva R.H."/>
            <person name="de Melo A.L.T.M."/>
            <person name="Pandolfi V."/>
            <person name="Bustamante F.O."/>
            <person name="Brasileiro-Vidal A.C."/>
            <person name="Benko-Iseppon A.M."/>
        </authorList>
    </citation>
    <scope>NUCLEOTIDE SEQUENCE [LARGE SCALE GENOMIC DNA]</scope>
    <source>
        <tissue evidence="4">Leaves</tissue>
    </source>
</reference>
<sequence length="178" mass="19219">MNRKVMADNLIFYVIIVLVASTLVSTTTVEKDLTTPCTMCVECENPCQPLPPPPPPAVVECPPPPSLPPPSPPPPSPPPPAAVDECPPPPPPQPTCPDNCGQAQGQPHPPPYPVGTYYFPGGTPFQGYAPPNYGNNNNNGERMVPFSAMVLPKPSSYDHFLFLVYAAFLYCVPYFLFI</sequence>
<evidence type="ECO:0000256" key="3">
    <source>
        <dbReference type="SAM" id="SignalP"/>
    </source>
</evidence>
<evidence type="ECO:0000313" key="5">
    <source>
        <dbReference type="Proteomes" id="UP001341840"/>
    </source>
</evidence>
<name>A0ABU6RML2_9FABA</name>
<proteinExistence type="predicted"/>
<keyword evidence="2" id="KW-0812">Transmembrane</keyword>
<evidence type="ECO:0000256" key="1">
    <source>
        <dbReference type="SAM" id="MobiDB-lite"/>
    </source>
</evidence>
<comment type="caution">
    <text evidence="4">The sequence shown here is derived from an EMBL/GenBank/DDBJ whole genome shotgun (WGS) entry which is preliminary data.</text>
</comment>
<feature type="signal peptide" evidence="3">
    <location>
        <begin position="1"/>
        <end position="26"/>
    </location>
</feature>
<feature type="compositionally biased region" description="Pro residues" evidence="1">
    <location>
        <begin position="59"/>
        <end position="95"/>
    </location>
</feature>
<keyword evidence="2" id="KW-1133">Transmembrane helix</keyword>
<protein>
    <recommendedName>
        <fullName evidence="6">Leucine-rich repeat extensin-like protein 3</fullName>
    </recommendedName>
</protein>